<reference evidence="2" key="1">
    <citation type="journal article" date="2014" name="Int. J. Syst. Evol. Microbiol.">
        <title>Complete genome sequence of Corynebacterium casei LMG S-19264T (=DSM 44701T), isolated from a smear-ripened cheese.</title>
        <authorList>
            <consortium name="US DOE Joint Genome Institute (JGI-PGF)"/>
            <person name="Walter F."/>
            <person name="Albersmeier A."/>
            <person name="Kalinowski J."/>
            <person name="Ruckert C."/>
        </authorList>
    </citation>
    <scope>NUCLEOTIDE SEQUENCE</scope>
    <source>
        <strain evidence="2">CGMCC 4.7110</strain>
    </source>
</reference>
<gene>
    <name evidence="2" type="ORF">GCM10011578_070880</name>
</gene>
<accession>A0A917XJY6</accession>
<comment type="caution">
    <text evidence="2">The sequence shown here is derived from an EMBL/GenBank/DDBJ whole genome shotgun (WGS) entry which is preliminary data.</text>
</comment>
<dbReference type="RefSeq" id="WP_189266968.1">
    <property type="nucleotide sequence ID" value="NZ_BMML01000020.1"/>
</dbReference>
<feature type="region of interest" description="Disordered" evidence="1">
    <location>
        <begin position="1"/>
        <end position="72"/>
    </location>
</feature>
<feature type="compositionally biased region" description="Basic and acidic residues" evidence="1">
    <location>
        <begin position="1"/>
        <end position="13"/>
    </location>
</feature>
<dbReference type="Proteomes" id="UP000653411">
    <property type="component" value="Unassembled WGS sequence"/>
</dbReference>
<reference evidence="2" key="2">
    <citation type="submission" date="2020-09" db="EMBL/GenBank/DDBJ databases">
        <authorList>
            <person name="Sun Q."/>
            <person name="Zhou Y."/>
        </authorList>
    </citation>
    <scope>NUCLEOTIDE SEQUENCE</scope>
    <source>
        <strain evidence="2">CGMCC 4.7110</strain>
    </source>
</reference>
<proteinExistence type="predicted"/>
<protein>
    <submittedName>
        <fullName evidence="2">Uncharacterized protein</fullName>
    </submittedName>
</protein>
<organism evidence="2 3">
    <name type="scientific">Streptomyces fuscichromogenes</name>
    <dbReference type="NCBI Taxonomy" id="1324013"/>
    <lineage>
        <taxon>Bacteria</taxon>
        <taxon>Bacillati</taxon>
        <taxon>Actinomycetota</taxon>
        <taxon>Actinomycetes</taxon>
        <taxon>Kitasatosporales</taxon>
        <taxon>Streptomycetaceae</taxon>
        <taxon>Streptomyces</taxon>
    </lineage>
</organism>
<evidence type="ECO:0000313" key="2">
    <source>
        <dbReference type="EMBL" id="GGN32330.1"/>
    </source>
</evidence>
<dbReference type="EMBL" id="BMML01000020">
    <property type="protein sequence ID" value="GGN32330.1"/>
    <property type="molecule type" value="Genomic_DNA"/>
</dbReference>
<evidence type="ECO:0000256" key="1">
    <source>
        <dbReference type="SAM" id="MobiDB-lite"/>
    </source>
</evidence>
<feature type="compositionally biased region" description="Low complexity" evidence="1">
    <location>
        <begin position="62"/>
        <end position="72"/>
    </location>
</feature>
<keyword evidence="3" id="KW-1185">Reference proteome</keyword>
<dbReference type="AlphaFoldDB" id="A0A917XJY6"/>
<sequence>MPDHENDPDHTDETDPTESVAVGDGRGYGGSKYTADQLSMPPAWAIAPAPPQPPAEPGDPGGEPAPATGDDA</sequence>
<feature type="compositionally biased region" description="Pro residues" evidence="1">
    <location>
        <begin position="48"/>
        <end position="57"/>
    </location>
</feature>
<evidence type="ECO:0000313" key="3">
    <source>
        <dbReference type="Proteomes" id="UP000653411"/>
    </source>
</evidence>
<name>A0A917XJY6_9ACTN</name>